<comment type="caution">
    <text evidence="2">The sequence shown here is derived from an EMBL/GenBank/DDBJ whole genome shotgun (WGS) entry which is preliminary data.</text>
</comment>
<dbReference type="EMBL" id="BKCP01010514">
    <property type="protein sequence ID" value="GER53165.1"/>
    <property type="molecule type" value="Genomic_DNA"/>
</dbReference>
<feature type="transmembrane region" description="Helical" evidence="1">
    <location>
        <begin position="190"/>
        <end position="211"/>
    </location>
</feature>
<sequence>MGSEVKKTSLSSADSTLHPGLDAPAQLGVNALSQLGLDDQHNAQPLAGPGGYVGWVNGSQAALLWAVVGLVSATACPVFLWDFHGSALAMTMFAVFVVTFAIYLLGFRARKSVIMRERRNWWQTIIANLALSGIMILTAYLHKASYRGMICHYLVAVAVFAFIEIGKPIFDYGFLQNYLRLPVLTAFQHYGLCVSVWHFITVGTLVFATWWQSYFLYRFDYQAPQPVEDTIVGIPDQEPVLLLDESNDHV</sequence>
<dbReference type="OrthoDB" id="10572163at2759"/>
<feature type="transmembrane region" description="Helical" evidence="1">
    <location>
        <begin position="153"/>
        <end position="170"/>
    </location>
</feature>
<evidence type="ECO:0000313" key="2">
    <source>
        <dbReference type="EMBL" id="GER53165.1"/>
    </source>
</evidence>
<feature type="transmembrane region" description="Helical" evidence="1">
    <location>
        <begin position="121"/>
        <end position="141"/>
    </location>
</feature>
<keyword evidence="1" id="KW-1133">Transmembrane helix</keyword>
<gene>
    <name evidence="2" type="ORF">STAS_30652</name>
</gene>
<dbReference type="AlphaFoldDB" id="A0A5A7R657"/>
<protein>
    <submittedName>
        <fullName evidence="2">Protein phosphatase 2A-3</fullName>
    </submittedName>
</protein>
<evidence type="ECO:0000313" key="3">
    <source>
        <dbReference type="Proteomes" id="UP000325081"/>
    </source>
</evidence>
<keyword evidence="3" id="KW-1185">Reference proteome</keyword>
<name>A0A5A7R657_STRAF</name>
<proteinExistence type="predicted"/>
<dbReference type="Proteomes" id="UP000325081">
    <property type="component" value="Unassembled WGS sequence"/>
</dbReference>
<accession>A0A5A7R657</accession>
<evidence type="ECO:0000256" key="1">
    <source>
        <dbReference type="SAM" id="Phobius"/>
    </source>
</evidence>
<feature type="transmembrane region" description="Helical" evidence="1">
    <location>
        <begin position="62"/>
        <end position="81"/>
    </location>
</feature>
<keyword evidence="1" id="KW-0812">Transmembrane</keyword>
<organism evidence="2 3">
    <name type="scientific">Striga asiatica</name>
    <name type="common">Asiatic witchweed</name>
    <name type="synonym">Buchnera asiatica</name>
    <dbReference type="NCBI Taxonomy" id="4170"/>
    <lineage>
        <taxon>Eukaryota</taxon>
        <taxon>Viridiplantae</taxon>
        <taxon>Streptophyta</taxon>
        <taxon>Embryophyta</taxon>
        <taxon>Tracheophyta</taxon>
        <taxon>Spermatophyta</taxon>
        <taxon>Magnoliopsida</taxon>
        <taxon>eudicotyledons</taxon>
        <taxon>Gunneridae</taxon>
        <taxon>Pentapetalae</taxon>
        <taxon>asterids</taxon>
        <taxon>lamiids</taxon>
        <taxon>Lamiales</taxon>
        <taxon>Orobanchaceae</taxon>
        <taxon>Buchnereae</taxon>
        <taxon>Striga</taxon>
    </lineage>
</organism>
<keyword evidence="1" id="KW-0472">Membrane</keyword>
<reference evidence="3" key="1">
    <citation type="journal article" date="2019" name="Curr. Biol.">
        <title>Genome Sequence of Striga asiatica Provides Insight into the Evolution of Plant Parasitism.</title>
        <authorList>
            <person name="Yoshida S."/>
            <person name="Kim S."/>
            <person name="Wafula E.K."/>
            <person name="Tanskanen J."/>
            <person name="Kim Y.M."/>
            <person name="Honaas L."/>
            <person name="Yang Z."/>
            <person name="Spallek T."/>
            <person name="Conn C.E."/>
            <person name="Ichihashi Y."/>
            <person name="Cheong K."/>
            <person name="Cui S."/>
            <person name="Der J.P."/>
            <person name="Gundlach H."/>
            <person name="Jiao Y."/>
            <person name="Hori C."/>
            <person name="Ishida J.K."/>
            <person name="Kasahara H."/>
            <person name="Kiba T."/>
            <person name="Kim M.S."/>
            <person name="Koo N."/>
            <person name="Laohavisit A."/>
            <person name="Lee Y.H."/>
            <person name="Lumba S."/>
            <person name="McCourt P."/>
            <person name="Mortimer J.C."/>
            <person name="Mutuku J.M."/>
            <person name="Nomura T."/>
            <person name="Sasaki-Sekimoto Y."/>
            <person name="Seto Y."/>
            <person name="Wang Y."/>
            <person name="Wakatake T."/>
            <person name="Sakakibara H."/>
            <person name="Demura T."/>
            <person name="Yamaguchi S."/>
            <person name="Yoneyama K."/>
            <person name="Manabe R.I."/>
            <person name="Nelson D.C."/>
            <person name="Schulman A.H."/>
            <person name="Timko M.P."/>
            <person name="dePamphilis C.W."/>
            <person name="Choi D."/>
            <person name="Shirasu K."/>
        </authorList>
    </citation>
    <scope>NUCLEOTIDE SEQUENCE [LARGE SCALE GENOMIC DNA]</scope>
    <source>
        <strain evidence="3">cv. UVA1</strain>
    </source>
</reference>
<feature type="transmembrane region" description="Helical" evidence="1">
    <location>
        <begin position="87"/>
        <end position="109"/>
    </location>
</feature>